<dbReference type="SUPFAM" id="SSF47729">
    <property type="entry name" value="IHF-like DNA-binding proteins"/>
    <property type="match status" value="1"/>
</dbReference>
<keyword evidence="5 8" id="KW-0238">DNA-binding</keyword>
<comment type="subunit">
    <text evidence="8">Heterodimer of an alpha and a beta chain.</text>
</comment>
<evidence type="ECO:0000256" key="3">
    <source>
        <dbReference type="ARBA" id="ARBA00022845"/>
    </source>
</evidence>
<keyword evidence="12" id="KW-1185">Reference proteome</keyword>
<evidence type="ECO:0000256" key="10">
    <source>
        <dbReference type="SAM" id="MobiDB-lite"/>
    </source>
</evidence>
<evidence type="ECO:0000256" key="7">
    <source>
        <dbReference type="ARBA" id="ARBA00023172"/>
    </source>
</evidence>
<dbReference type="GO" id="GO:0006417">
    <property type="term" value="P:regulation of translation"/>
    <property type="evidence" value="ECO:0007669"/>
    <property type="project" value="UniProtKB-UniRule"/>
</dbReference>
<protein>
    <recommendedName>
        <fullName evidence="2 8">Integration host factor subunit alpha</fullName>
        <shortName evidence="8">IHF-alpha</shortName>
    </recommendedName>
</protein>
<dbReference type="InterPro" id="IPR020816">
    <property type="entry name" value="Histone-like_DNA-bd_CS"/>
</dbReference>
<evidence type="ECO:0000256" key="1">
    <source>
        <dbReference type="ARBA" id="ARBA00010529"/>
    </source>
</evidence>
<dbReference type="Proteomes" id="UP000586093">
    <property type="component" value="Unassembled WGS sequence"/>
</dbReference>
<dbReference type="GO" id="GO:0009893">
    <property type="term" value="P:positive regulation of metabolic process"/>
    <property type="evidence" value="ECO:0007669"/>
    <property type="project" value="UniProtKB-ARBA"/>
</dbReference>
<dbReference type="GO" id="GO:0003677">
    <property type="term" value="F:DNA binding"/>
    <property type="evidence" value="ECO:0007669"/>
    <property type="project" value="UniProtKB-UniRule"/>
</dbReference>
<comment type="function">
    <text evidence="8">This protein is one of the two subunits of integration host factor, a specific DNA-binding protein that functions in genetic recombination as well as in transcriptional and translational control.</text>
</comment>
<dbReference type="Gene3D" id="4.10.520.10">
    <property type="entry name" value="IHF-like DNA-binding proteins"/>
    <property type="match status" value="1"/>
</dbReference>
<comment type="caution">
    <text evidence="11">The sequence shown here is derived from an EMBL/GenBank/DDBJ whole genome shotgun (WGS) entry which is preliminary data.</text>
</comment>
<dbReference type="GO" id="GO:0006355">
    <property type="term" value="P:regulation of DNA-templated transcription"/>
    <property type="evidence" value="ECO:0007669"/>
    <property type="project" value="UniProtKB-UniRule"/>
</dbReference>
<evidence type="ECO:0000313" key="12">
    <source>
        <dbReference type="Proteomes" id="UP000586093"/>
    </source>
</evidence>
<organism evidence="11 12">
    <name type="scientific">Aquariibacter albus</name>
    <dbReference type="NCBI Taxonomy" id="2759899"/>
    <lineage>
        <taxon>Bacteria</taxon>
        <taxon>Pseudomonadati</taxon>
        <taxon>Pseudomonadota</taxon>
        <taxon>Betaproteobacteria</taxon>
        <taxon>Burkholderiales</taxon>
        <taxon>Sphaerotilaceae</taxon>
        <taxon>Aquariibacter</taxon>
    </lineage>
</organism>
<dbReference type="Pfam" id="PF00216">
    <property type="entry name" value="Bac_DNA_binding"/>
    <property type="match status" value="1"/>
</dbReference>
<dbReference type="PANTHER" id="PTHR33175:SF2">
    <property type="entry name" value="INTEGRATION HOST FACTOR SUBUNIT ALPHA"/>
    <property type="match status" value="1"/>
</dbReference>
<evidence type="ECO:0000256" key="5">
    <source>
        <dbReference type="ARBA" id="ARBA00023125"/>
    </source>
</evidence>
<dbReference type="InterPro" id="IPR010992">
    <property type="entry name" value="IHF-like_DNA-bd_dom_sf"/>
</dbReference>
<evidence type="ECO:0000256" key="4">
    <source>
        <dbReference type="ARBA" id="ARBA00023015"/>
    </source>
</evidence>
<evidence type="ECO:0000256" key="8">
    <source>
        <dbReference type="HAMAP-Rule" id="MF_00380"/>
    </source>
</evidence>
<dbReference type="HAMAP" id="MF_00380">
    <property type="entry name" value="IHF_alpha"/>
    <property type="match status" value="1"/>
</dbReference>
<accession>A0A839HHE8</accession>
<evidence type="ECO:0000256" key="2">
    <source>
        <dbReference type="ARBA" id="ARBA00018329"/>
    </source>
</evidence>
<keyword evidence="3 8" id="KW-0810">Translation regulation</keyword>
<keyword evidence="4 8" id="KW-0805">Transcription regulation</keyword>
<sequence length="149" mass="16215">MLAHDDPIDDRDPESGPDTPAERRTAEASLRGDEGEGGGALLASLETPTLTKAELAELLFERLGLNKRESKDMVEAFFELIHGRLVTGQDVKLSGFGNFQIRRKAPRPGRNPRTGETIPIKARDVVTFHASPKLKALVQGEPGAGDQFE</sequence>
<reference evidence="11 12" key="1">
    <citation type="submission" date="2020-08" db="EMBL/GenBank/DDBJ databases">
        <title>Aquariorum lacteus gen. nov., sp. nov., a new member of the family Comamonadaceae, isolated from freshwater aquarium.</title>
        <authorList>
            <person name="Chun S.-J."/>
        </authorList>
    </citation>
    <scope>NUCLEOTIDE SEQUENCE [LARGE SCALE GENOMIC DNA]</scope>
    <source>
        <strain evidence="11 12">SJAQ100</strain>
    </source>
</reference>
<dbReference type="PANTHER" id="PTHR33175">
    <property type="entry name" value="DNA-BINDING PROTEIN HU"/>
    <property type="match status" value="1"/>
</dbReference>
<keyword evidence="6 8" id="KW-0804">Transcription</keyword>
<dbReference type="InterPro" id="IPR000119">
    <property type="entry name" value="Hist_DNA-bd"/>
</dbReference>
<dbReference type="EMBL" id="JACIVI010000001">
    <property type="protein sequence ID" value="MBB1161173.1"/>
    <property type="molecule type" value="Genomic_DNA"/>
</dbReference>
<name>A0A839HHE8_9BURK</name>
<evidence type="ECO:0000256" key="9">
    <source>
        <dbReference type="RuleBase" id="RU003939"/>
    </source>
</evidence>
<dbReference type="GO" id="GO:0006310">
    <property type="term" value="P:DNA recombination"/>
    <property type="evidence" value="ECO:0007669"/>
    <property type="project" value="UniProtKB-UniRule"/>
</dbReference>
<comment type="similarity">
    <text evidence="1 8 9">Belongs to the bacterial histone-like protein family.</text>
</comment>
<proteinExistence type="inferred from homology"/>
<dbReference type="PRINTS" id="PR01727">
    <property type="entry name" value="DNABINDINGHU"/>
</dbReference>
<evidence type="ECO:0000313" key="11">
    <source>
        <dbReference type="EMBL" id="MBB1161173.1"/>
    </source>
</evidence>
<feature type="region of interest" description="Disordered" evidence="10">
    <location>
        <begin position="1"/>
        <end position="41"/>
    </location>
</feature>
<gene>
    <name evidence="8" type="primary">ihfA</name>
    <name evidence="8" type="synonym">himA</name>
    <name evidence="11" type="ORF">H4F90_04160</name>
</gene>
<dbReference type="PROSITE" id="PS00045">
    <property type="entry name" value="HISTONE_LIKE"/>
    <property type="match status" value="1"/>
</dbReference>
<keyword evidence="7 8" id="KW-0233">DNA recombination</keyword>
<dbReference type="NCBIfam" id="NF001401">
    <property type="entry name" value="PRK00285.1"/>
    <property type="match status" value="1"/>
</dbReference>
<dbReference type="GO" id="GO:0030527">
    <property type="term" value="F:structural constituent of chromatin"/>
    <property type="evidence" value="ECO:0007669"/>
    <property type="project" value="InterPro"/>
</dbReference>
<dbReference type="CDD" id="cd13835">
    <property type="entry name" value="IHF_A"/>
    <property type="match status" value="1"/>
</dbReference>
<dbReference type="InterPro" id="IPR005684">
    <property type="entry name" value="IHF_alpha"/>
</dbReference>
<dbReference type="SMART" id="SM00411">
    <property type="entry name" value="BHL"/>
    <property type="match status" value="1"/>
</dbReference>
<feature type="compositionally biased region" description="Basic and acidic residues" evidence="10">
    <location>
        <begin position="20"/>
        <end position="34"/>
    </location>
</feature>
<evidence type="ECO:0000256" key="6">
    <source>
        <dbReference type="ARBA" id="ARBA00023163"/>
    </source>
</evidence>
<dbReference type="GO" id="GO:0005829">
    <property type="term" value="C:cytosol"/>
    <property type="evidence" value="ECO:0007669"/>
    <property type="project" value="TreeGrafter"/>
</dbReference>
<dbReference type="AlphaFoldDB" id="A0A839HHE8"/>